<dbReference type="Proteomes" id="UP001603857">
    <property type="component" value="Unassembled WGS sequence"/>
</dbReference>
<proteinExistence type="predicted"/>
<gene>
    <name evidence="1" type="ORF">Fmac_025074</name>
</gene>
<evidence type="ECO:0000313" key="2">
    <source>
        <dbReference type="Proteomes" id="UP001603857"/>
    </source>
</evidence>
<name>A0ABD1LRB7_9FABA</name>
<comment type="caution">
    <text evidence="1">The sequence shown here is derived from an EMBL/GenBank/DDBJ whole genome shotgun (WGS) entry which is preliminary data.</text>
</comment>
<keyword evidence="2" id="KW-1185">Reference proteome</keyword>
<organism evidence="1 2">
    <name type="scientific">Flemingia macrophylla</name>
    <dbReference type="NCBI Taxonomy" id="520843"/>
    <lineage>
        <taxon>Eukaryota</taxon>
        <taxon>Viridiplantae</taxon>
        <taxon>Streptophyta</taxon>
        <taxon>Embryophyta</taxon>
        <taxon>Tracheophyta</taxon>
        <taxon>Spermatophyta</taxon>
        <taxon>Magnoliopsida</taxon>
        <taxon>eudicotyledons</taxon>
        <taxon>Gunneridae</taxon>
        <taxon>Pentapetalae</taxon>
        <taxon>rosids</taxon>
        <taxon>fabids</taxon>
        <taxon>Fabales</taxon>
        <taxon>Fabaceae</taxon>
        <taxon>Papilionoideae</taxon>
        <taxon>50 kb inversion clade</taxon>
        <taxon>NPAAA clade</taxon>
        <taxon>indigoferoid/millettioid clade</taxon>
        <taxon>Phaseoleae</taxon>
        <taxon>Flemingia</taxon>
    </lineage>
</organism>
<reference evidence="1 2" key="1">
    <citation type="submission" date="2024-08" db="EMBL/GenBank/DDBJ databases">
        <title>Insights into the chromosomal genome structure of Flemingia macrophylla.</title>
        <authorList>
            <person name="Ding Y."/>
            <person name="Zhao Y."/>
            <person name="Bi W."/>
            <person name="Wu M."/>
            <person name="Zhao G."/>
            <person name="Gong Y."/>
            <person name="Li W."/>
            <person name="Zhang P."/>
        </authorList>
    </citation>
    <scope>NUCLEOTIDE SEQUENCE [LARGE SCALE GENOMIC DNA]</scope>
    <source>
        <strain evidence="1">DYQJB</strain>
        <tissue evidence="1">Leaf</tissue>
    </source>
</reference>
<dbReference type="Gene3D" id="6.10.250.940">
    <property type="match status" value="1"/>
</dbReference>
<protein>
    <submittedName>
        <fullName evidence="1">Uncharacterized protein</fullName>
    </submittedName>
</protein>
<evidence type="ECO:0000313" key="1">
    <source>
        <dbReference type="EMBL" id="KAL2326016.1"/>
    </source>
</evidence>
<dbReference type="AlphaFoldDB" id="A0ABD1LRB7"/>
<sequence length="107" mass="12039">MGDLVGSLSESVQMKTTHAKKPWVGLWGQSVVLQVVKHLKKGYLWRVLTNKEVVVILVIGSLVSTDDLQTCIYVRVNGLLIYYNRPDVQKALHANTTGIPYKWTACR</sequence>
<dbReference type="EMBL" id="JBGMDY010000008">
    <property type="protein sequence ID" value="KAL2326016.1"/>
    <property type="molecule type" value="Genomic_DNA"/>
</dbReference>
<accession>A0ABD1LRB7</accession>